<reference evidence="1 2" key="1">
    <citation type="submission" date="2018-10" db="EMBL/GenBank/DDBJ databases">
        <title>Ulvibacterium marinum gen. nov., sp. nov., a novel marine bacterium of the family Flavobacteriaceae, isolated from a culture of the green alga Ulva prolifera.</title>
        <authorList>
            <person name="Zhang Z."/>
        </authorList>
    </citation>
    <scope>NUCLEOTIDE SEQUENCE [LARGE SCALE GENOMIC DNA]</scope>
    <source>
        <strain evidence="1 2">CCMM003</strain>
    </source>
</reference>
<evidence type="ECO:0000313" key="2">
    <source>
        <dbReference type="Proteomes" id="UP000276603"/>
    </source>
</evidence>
<dbReference type="EMBL" id="RBCJ01000002">
    <property type="protein sequence ID" value="RKN81031.1"/>
    <property type="molecule type" value="Genomic_DNA"/>
</dbReference>
<proteinExistence type="predicted"/>
<protein>
    <submittedName>
        <fullName evidence="1">Uncharacterized protein</fullName>
    </submittedName>
</protein>
<dbReference type="AlphaFoldDB" id="A0A3B0C8N9"/>
<sequence length="96" mass="11813">MRRLNTDELLDKFRDYALDIEYCDFKDSSTKIDQFFNFLWNQAISKRILERFYEDFEELRSLLKDCKILRPEYRRMESIKQALVNREYQGAFGFFA</sequence>
<organism evidence="1 2">
    <name type="scientific">Ulvibacterium marinum</name>
    <dbReference type="NCBI Taxonomy" id="2419782"/>
    <lineage>
        <taxon>Bacteria</taxon>
        <taxon>Pseudomonadati</taxon>
        <taxon>Bacteroidota</taxon>
        <taxon>Flavobacteriia</taxon>
        <taxon>Flavobacteriales</taxon>
        <taxon>Flavobacteriaceae</taxon>
        <taxon>Ulvibacterium</taxon>
    </lineage>
</organism>
<gene>
    <name evidence="1" type="ORF">D7Z94_08755</name>
</gene>
<comment type="caution">
    <text evidence="1">The sequence shown here is derived from an EMBL/GenBank/DDBJ whole genome shotgun (WGS) entry which is preliminary data.</text>
</comment>
<evidence type="ECO:0000313" key="1">
    <source>
        <dbReference type="EMBL" id="RKN81031.1"/>
    </source>
</evidence>
<keyword evidence="2" id="KW-1185">Reference proteome</keyword>
<dbReference type="RefSeq" id="WP_120711187.1">
    <property type="nucleotide sequence ID" value="NZ_RBCJ01000002.1"/>
</dbReference>
<name>A0A3B0C8N9_9FLAO</name>
<dbReference type="Proteomes" id="UP000276603">
    <property type="component" value="Unassembled WGS sequence"/>
</dbReference>
<accession>A0A3B0C8N9</accession>